<feature type="transmembrane region" description="Helical" evidence="6">
    <location>
        <begin position="271"/>
        <end position="293"/>
    </location>
</feature>
<keyword evidence="3 6" id="KW-0812">Transmembrane</keyword>
<evidence type="ECO:0000256" key="6">
    <source>
        <dbReference type="SAM" id="Phobius"/>
    </source>
</evidence>
<evidence type="ECO:0000256" key="5">
    <source>
        <dbReference type="ARBA" id="ARBA00023136"/>
    </source>
</evidence>
<evidence type="ECO:0000313" key="7">
    <source>
        <dbReference type="EMBL" id="GAA4767988.1"/>
    </source>
</evidence>
<dbReference type="RefSeq" id="WP_345436442.1">
    <property type="nucleotide sequence ID" value="NZ_BAABKO010000001.1"/>
</dbReference>
<feature type="transmembrane region" description="Helical" evidence="6">
    <location>
        <begin position="314"/>
        <end position="333"/>
    </location>
</feature>
<gene>
    <name evidence="7" type="ORF">GCM10023351_09320</name>
</gene>
<dbReference type="PIRSF" id="PIRSF006060">
    <property type="entry name" value="AA_transporter"/>
    <property type="match status" value="1"/>
</dbReference>
<reference evidence="8" key="1">
    <citation type="journal article" date="2019" name="Int. J. Syst. Evol. Microbiol.">
        <title>The Global Catalogue of Microorganisms (GCM) 10K type strain sequencing project: providing services to taxonomists for standard genome sequencing and annotation.</title>
        <authorList>
            <consortium name="The Broad Institute Genomics Platform"/>
            <consortium name="The Broad Institute Genome Sequencing Center for Infectious Disease"/>
            <person name="Wu L."/>
            <person name="Ma J."/>
        </authorList>
    </citation>
    <scope>NUCLEOTIDE SEQUENCE [LARGE SCALE GENOMIC DNA]</scope>
    <source>
        <strain evidence="8">JCM 18537</strain>
    </source>
</reference>
<dbReference type="InterPro" id="IPR050367">
    <property type="entry name" value="APC_superfamily"/>
</dbReference>
<evidence type="ECO:0000256" key="1">
    <source>
        <dbReference type="ARBA" id="ARBA00004651"/>
    </source>
</evidence>
<keyword evidence="2" id="KW-1003">Cell membrane</keyword>
<feature type="transmembrane region" description="Helical" evidence="6">
    <location>
        <begin position="89"/>
        <end position="115"/>
    </location>
</feature>
<keyword evidence="5 6" id="KW-0472">Membrane</keyword>
<comment type="caution">
    <text evidence="7">The sequence shown here is derived from an EMBL/GenBank/DDBJ whole genome shotgun (WGS) entry which is preliminary data.</text>
</comment>
<feature type="transmembrane region" description="Helical" evidence="6">
    <location>
        <begin position="121"/>
        <end position="139"/>
    </location>
</feature>
<dbReference type="Pfam" id="PF13520">
    <property type="entry name" value="AA_permease_2"/>
    <property type="match status" value="1"/>
</dbReference>
<keyword evidence="8" id="KW-1185">Reference proteome</keyword>
<dbReference type="PANTHER" id="PTHR42770:SF7">
    <property type="entry name" value="MEMBRANE PROTEIN"/>
    <property type="match status" value="1"/>
</dbReference>
<feature type="transmembrane region" description="Helical" evidence="6">
    <location>
        <begin position="179"/>
        <end position="198"/>
    </location>
</feature>
<dbReference type="PANTHER" id="PTHR42770">
    <property type="entry name" value="AMINO ACID TRANSPORTER-RELATED"/>
    <property type="match status" value="1"/>
</dbReference>
<evidence type="ECO:0000256" key="4">
    <source>
        <dbReference type="ARBA" id="ARBA00022989"/>
    </source>
</evidence>
<name>A0ABP8ZWW8_9MICO</name>
<keyword evidence="4 6" id="KW-1133">Transmembrane helix</keyword>
<evidence type="ECO:0000256" key="3">
    <source>
        <dbReference type="ARBA" id="ARBA00022692"/>
    </source>
</evidence>
<feature type="transmembrane region" description="Helical" evidence="6">
    <location>
        <begin position="12"/>
        <end position="37"/>
    </location>
</feature>
<organism evidence="7 8">
    <name type="scientific">Microbacterium gilvum</name>
    <dbReference type="NCBI Taxonomy" id="1336204"/>
    <lineage>
        <taxon>Bacteria</taxon>
        <taxon>Bacillati</taxon>
        <taxon>Actinomycetota</taxon>
        <taxon>Actinomycetes</taxon>
        <taxon>Micrococcales</taxon>
        <taxon>Microbacteriaceae</taxon>
        <taxon>Microbacterium</taxon>
    </lineage>
</organism>
<dbReference type="PROSITE" id="PS51318">
    <property type="entry name" value="TAT"/>
    <property type="match status" value="1"/>
</dbReference>
<dbReference type="InterPro" id="IPR006311">
    <property type="entry name" value="TAT_signal"/>
</dbReference>
<sequence>MTTQPALARRLGLGDAAAIGLGSMIGAGVFSAFAPAAAASGPWLLMGLVIAAIVALCNATSSAQLAAVHPVAGGAYAYGRAELGAWWGYLAGWSFVIGKIASCAAMALVFAAYAAPAGWERPVAIAVVVLLAGVNLLGVTRTALATKIIVAVVLACLAVAVTAGFAGPASPAAADATGAGPYGVLQAAGLLFFAFAGYARIATMGEEVRDPARTIPRAILLAFALAVAVYALVGTSLLHALGPDGLAASSAPLADAVDAAGWAWAQPVIRVGAAAAALGALLALIAGIGRTTLAMAREADLPPFLSAVHPRTRVPHRAEIAVALVVIGIVAFADLRGVIGFSSFGVLLYYLVANLAAWRQRPSVRRYPRAMQAVGAAGCVVLAATLPWQSVVAGVAVVIIGVAFRGIRLLLERRAAVEEE</sequence>
<feature type="transmembrane region" description="Helical" evidence="6">
    <location>
        <begin position="43"/>
        <end position="68"/>
    </location>
</feature>
<dbReference type="Proteomes" id="UP001501645">
    <property type="component" value="Unassembled WGS sequence"/>
</dbReference>
<comment type="subcellular location">
    <subcellularLocation>
        <location evidence="1">Cell membrane</location>
        <topology evidence="1">Multi-pass membrane protein</topology>
    </subcellularLocation>
</comment>
<dbReference type="Gene3D" id="1.20.1740.10">
    <property type="entry name" value="Amino acid/polyamine transporter I"/>
    <property type="match status" value="1"/>
</dbReference>
<protein>
    <submittedName>
        <fullName evidence="7">Amino acid permease</fullName>
    </submittedName>
</protein>
<feature type="transmembrane region" description="Helical" evidence="6">
    <location>
        <begin position="219"/>
        <end position="241"/>
    </location>
</feature>
<accession>A0ABP8ZWW8</accession>
<feature type="transmembrane region" description="Helical" evidence="6">
    <location>
        <begin position="339"/>
        <end position="358"/>
    </location>
</feature>
<dbReference type="EMBL" id="BAABKO010000001">
    <property type="protein sequence ID" value="GAA4767988.1"/>
    <property type="molecule type" value="Genomic_DNA"/>
</dbReference>
<evidence type="ECO:0000256" key="2">
    <source>
        <dbReference type="ARBA" id="ARBA00022475"/>
    </source>
</evidence>
<feature type="transmembrane region" description="Helical" evidence="6">
    <location>
        <begin position="148"/>
        <end position="167"/>
    </location>
</feature>
<evidence type="ECO:0000313" key="8">
    <source>
        <dbReference type="Proteomes" id="UP001501645"/>
    </source>
</evidence>
<dbReference type="InterPro" id="IPR002293">
    <property type="entry name" value="AA/rel_permease1"/>
</dbReference>
<proteinExistence type="predicted"/>